<dbReference type="PANTHER" id="PTHR35826">
    <property type="entry name" value="PROTEIN ATP6V1FNB-LIKE"/>
    <property type="match status" value="1"/>
</dbReference>
<protein>
    <recommendedName>
        <fullName evidence="1">Sperm microtubule inner protein 1 C-terminal domain-containing protein</fullName>
    </recommendedName>
</protein>
<comment type="caution">
    <text evidence="2">The sequence shown here is derived from an EMBL/GenBank/DDBJ whole genome shotgun (WGS) entry which is preliminary data.</text>
</comment>
<dbReference type="Pfam" id="PF22589">
    <property type="entry name" value="SPMIP1"/>
    <property type="match status" value="1"/>
</dbReference>
<accession>A0AAN8P131</accession>
<dbReference type="PANTHER" id="PTHR35826:SF1">
    <property type="entry name" value="PROTEIN ATP6V1FNB-LIKE"/>
    <property type="match status" value="1"/>
</dbReference>
<dbReference type="Proteomes" id="UP001372834">
    <property type="component" value="Unassembled WGS sequence"/>
</dbReference>
<dbReference type="InterPro" id="IPR054323">
    <property type="entry name" value="SPMIP1_C"/>
</dbReference>
<reference evidence="2 5" key="1">
    <citation type="submission" date="2023-10" db="EMBL/GenBank/DDBJ databases">
        <title>Genomes of two closely related lineages of the louse Polyplax serrata with different host specificities.</title>
        <authorList>
            <person name="Martinu J."/>
            <person name="Tarabai H."/>
            <person name="Stefka J."/>
            <person name="Hypsa V."/>
        </authorList>
    </citation>
    <scope>NUCLEOTIDE SEQUENCE [LARGE SCALE GENOMIC DNA]</scope>
    <source>
        <strain evidence="3">98ZLc_SE</strain>
        <strain evidence="2">HR10_N</strain>
    </source>
</reference>
<evidence type="ECO:0000313" key="4">
    <source>
        <dbReference type="Proteomes" id="UP001359485"/>
    </source>
</evidence>
<sequence length="251" mass="29854">METKTRGMPPNKSIAFADAIRKENLKRLNWFAKNYEKLKQENEKYKPKPRDEMGSPGNEKFTGAYDSRFAIEYDFERKRELAKKFIWFETYYDLCYGSLPKEQVPKGAKLLWETLAKRRAETAQSTPRHVAKIEKKEFFQKDDEINLDIMKPVPPEIHDLIYQGISHEDEGTRKYLKTRYKENPDDKFYSIDCSNWSYGWGINAVELHKLYRVPRVQIIKQSFYRRGGAERDPDHYRDAVKTEAPMFFPQL</sequence>
<dbReference type="EMBL" id="JAWJWF010000002">
    <property type="protein sequence ID" value="KAK6637555.1"/>
    <property type="molecule type" value="Genomic_DNA"/>
</dbReference>
<evidence type="ECO:0000259" key="1">
    <source>
        <dbReference type="Pfam" id="PF22589"/>
    </source>
</evidence>
<dbReference type="EMBL" id="JAWJWE010000037">
    <property type="protein sequence ID" value="KAK6625933.1"/>
    <property type="molecule type" value="Genomic_DNA"/>
</dbReference>
<dbReference type="Proteomes" id="UP001359485">
    <property type="component" value="Unassembled WGS sequence"/>
</dbReference>
<organism evidence="2 5">
    <name type="scientific">Polyplax serrata</name>
    <name type="common">Common mouse louse</name>
    <dbReference type="NCBI Taxonomy" id="468196"/>
    <lineage>
        <taxon>Eukaryota</taxon>
        <taxon>Metazoa</taxon>
        <taxon>Ecdysozoa</taxon>
        <taxon>Arthropoda</taxon>
        <taxon>Hexapoda</taxon>
        <taxon>Insecta</taxon>
        <taxon>Pterygota</taxon>
        <taxon>Neoptera</taxon>
        <taxon>Paraneoptera</taxon>
        <taxon>Psocodea</taxon>
        <taxon>Troctomorpha</taxon>
        <taxon>Phthiraptera</taxon>
        <taxon>Anoplura</taxon>
        <taxon>Polyplacidae</taxon>
        <taxon>Polyplax</taxon>
    </lineage>
</organism>
<keyword evidence="4" id="KW-1185">Reference proteome</keyword>
<evidence type="ECO:0000313" key="5">
    <source>
        <dbReference type="Proteomes" id="UP001372834"/>
    </source>
</evidence>
<dbReference type="AlphaFoldDB" id="A0AAN8P131"/>
<evidence type="ECO:0000313" key="3">
    <source>
        <dbReference type="EMBL" id="KAK6637555.1"/>
    </source>
</evidence>
<proteinExistence type="predicted"/>
<gene>
    <name evidence="2" type="ORF">RUM43_006232</name>
    <name evidence="3" type="ORF">RUM44_007977</name>
</gene>
<feature type="domain" description="Sperm microtubule inner protein 1 C-terminal" evidence="1">
    <location>
        <begin position="122"/>
        <end position="233"/>
    </location>
</feature>
<name>A0AAN8P131_POLSC</name>
<evidence type="ECO:0000313" key="2">
    <source>
        <dbReference type="EMBL" id="KAK6625933.1"/>
    </source>
</evidence>